<evidence type="ECO:0000313" key="2">
    <source>
        <dbReference type="Proteomes" id="UP000236630"/>
    </source>
</evidence>
<organism evidence="1 2">
    <name type="scientific">Citrus unshiu</name>
    <name type="common">Satsuma mandarin</name>
    <name type="synonym">Citrus nobilis var. unshiu</name>
    <dbReference type="NCBI Taxonomy" id="55188"/>
    <lineage>
        <taxon>Eukaryota</taxon>
        <taxon>Viridiplantae</taxon>
        <taxon>Streptophyta</taxon>
        <taxon>Embryophyta</taxon>
        <taxon>Tracheophyta</taxon>
        <taxon>Spermatophyta</taxon>
        <taxon>Magnoliopsida</taxon>
        <taxon>eudicotyledons</taxon>
        <taxon>Gunneridae</taxon>
        <taxon>Pentapetalae</taxon>
        <taxon>rosids</taxon>
        <taxon>malvids</taxon>
        <taxon>Sapindales</taxon>
        <taxon>Rutaceae</taxon>
        <taxon>Aurantioideae</taxon>
        <taxon>Citrus</taxon>
    </lineage>
</organism>
<evidence type="ECO:0000313" key="1">
    <source>
        <dbReference type="EMBL" id="GAY60254.1"/>
    </source>
</evidence>
<dbReference type="AlphaFoldDB" id="A0A2H5Q6L5"/>
<name>A0A2H5Q6L5_CITUN</name>
<reference evidence="1 2" key="1">
    <citation type="journal article" date="2017" name="Front. Genet.">
        <title>Draft sequencing of the heterozygous diploid genome of Satsuma (Citrus unshiu Marc.) using a hybrid assembly approach.</title>
        <authorList>
            <person name="Shimizu T."/>
            <person name="Tanizawa Y."/>
            <person name="Mochizuki T."/>
            <person name="Nagasaki H."/>
            <person name="Yoshioka T."/>
            <person name="Toyoda A."/>
            <person name="Fujiyama A."/>
            <person name="Kaminuma E."/>
            <person name="Nakamura Y."/>
        </authorList>
    </citation>
    <scope>NUCLEOTIDE SEQUENCE [LARGE SCALE GENOMIC DNA]</scope>
    <source>
        <strain evidence="2">cv. Miyagawa wase</strain>
    </source>
</reference>
<accession>A0A2H5Q6L5</accession>
<protein>
    <submittedName>
        <fullName evidence="1">Uncharacterized protein</fullName>
    </submittedName>
</protein>
<keyword evidence="2" id="KW-1185">Reference proteome</keyword>
<dbReference type="Proteomes" id="UP000236630">
    <property type="component" value="Unassembled WGS sequence"/>
</dbReference>
<proteinExistence type="predicted"/>
<gene>
    <name evidence="1" type="ORF">CUMW_200520</name>
</gene>
<sequence>MAYQMIILVFWQRSLEQLWFHLNIVTIGRAHHLNHYRQKI</sequence>
<comment type="caution">
    <text evidence="1">The sequence shown here is derived from an EMBL/GenBank/DDBJ whole genome shotgun (WGS) entry which is preliminary data.</text>
</comment>
<dbReference type="EMBL" id="BDQV01000230">
    <property type="protein sequence ID" value="GAY60254.1"/>
    <property type="molecule type" value="Genomic_DNA"/>
</dbReference>